<accession>A0A363P130</accession>
<dbReference type="PROSITE" id="PS50022">
    <property type="entry name" value="FA58C_3"/>
    <property type="match status" value="1"/>
</dbReference>
<dbReference type="Proteomes" id="UP000250831">
    <property type="component" value="Unassembled WGS sequence"/>
</dbReference>
<dbReference type="InterPro" id="IPR032164">
    <property type="entry name" value="DUF5000"/>
</dbReference>
<proteinExistence type="predicted"/>
<dbReference type="InterPro" id="IPR008979">
    <property type="entry name" value="Galactose-bd-like_sf"/>
</dbReference>
<dbReference type="Gene3D" id="2.60.120.260">
    <property type="entry name" value="Galactose-binding domain-like"/>
    <property type="match status" value="1"/>
</dbReference>
<reference evidence="2 3" key="1">
    <citation type="submission" date="2018-04" db="EMBL/GenBank/DDBJ databases">
        <title>Sphingobacterium sp. M46 Genome.</title>
        <authorList>
            <person name="Cheng J."/>
            <person name="Li Y."/>
        </authorList>
    </citation>
    <scope>NUCLEOTIDE SEQUENCE [LARGE SCALE GENOMIC DNA]</scope>
    <source>
        <strain evidence="2 3">M46</strain>
    </source>
</reference>
<feature type="domain" description="F5/8 type C" evidence="1">
    <location>
        <begin position="215"/>
        <end position="392"/>
    </location>
</feature>
<dbReference type="Pfam" id="PF16323">
    <property type="entry name" value="DUF4959"/>
    <property type="match status" value="1"/>
</dbReference>
<dbReference type="OrthoDB" id="1312186at2"/>
<protein>
    <submittedName>
        <fullName evidence="2">Galactose-binding protein</fullName>
    </submittedName>
</protein>
<dbReference type="AlphaFoldDB" id="A0A363P130"/>
<dbReference type="InterPro" id="IPR033431">
    <property type="entry name" value="DUF5126"/>
</dbReference>
<sequence>MKNLKYLNYCYFLIGLFYLLAGCKEEKGWTLLEDDQTKPGVVQNTSVTNGYGQATIHYSLPSSKNVLYVKAEYVMANGQTRVVKSSTYKNEILIDGFPDTQKHTVKLYAVNKAEVASDAVDVTVEPKTPIFDLVFGQMKIAPTFGGVRISSINQEKGDVVIVPMVDSLNNGEYLPLDNYYSQDSLILYNIRGLKSREMKFAFYVRDRWLNKSDTLYTSLTPLEENLFPRQQFSALHLPGDAQYMYGTTSEMMWDGNMNPSRWPALYTVESAGAPQSLTFSIGKEAKLSRVVIFPRRENGFYDKGNMREFEVWGSNSPNLDGSWESWSKLATCTVRKPSGTPAGTNTNADEVYGIAGWSFDMPEDAPKYKYLRIRNLRNWRGSYFIQIAQVQVWGVY</sequence>
<dbReference type="Pfam" id="PF17166">
    <property type="entry name" value="DUF5126"/>
    <property type="match status" value="1"/>
</dbReference>
<dbReference type="InterPro" id="IPR000421">
    <property type="entry name" value="FA58C"/>
</dbReference>
<gene>
    <name evidence="2" type="ORF">DCO56_06450</name>
</gene>
<dbReference type="RefSeq" id="WP_108632866.1">
    <property type="nucleotide sequence ID" value="NZ_QCXX01000001.1"/>
</dbReference>
<evidence type="ECO:0000259" key="1">
    <source>
        <dbReference type="PROSITE" id="PS50022"/>
    </source>
</evidence>
<name>A0A363P130_9SPHI</name>
<dbReference type="Pfam" id="PF16391">
    <property type="entry name" value="DUF5000"/>
    <property type="match status" value="1"/>
</dbReference>
<dbReference type="EMBL" id="QCXX01000001">
    <property type="protein sequence ID" value="PUV26573.1"/>
    <property type="molecule type" value="Genomic_DNA"/>
</dbReference>
<comment type="caution">
    <text evidence="2">The sequence shown here is derived from an EMBL/GenBank/DDBJ whole genome shotgun (WGS) entry which is preliminary data.</text>
</comment>
<dbReference type="PROSITE" id="PS51257">
    <property type="entry name" value="PROKAR_LIPOPROTEIN"/>
    <property type="match status" value="1"/>
</dbReference>
<keyword evidence="3" id="KW-1185">Reference proteome</keyword>
<evidence type="ECO:0000313" key="3">
    <source>
        <dbReference type="Proteomes" id="UP000250831"/>
    </source>
</evidence>
<evidence type="ECO:0000313" key="2">
    <source>
        <dbReference type="EMBL" id="PUV26573.1"/>
    </source>
</evidence>
<dbReference type="SUPFAM" id="SSF49785">
    <property type="entry name" value="Galactose-binding domain-like"/>
    <property type="match status" value="1"/>
</dbReference>
<organism evidence="2 3">
    <name type="scientific">Sphingobacterium athyrii</name>
    <dbReference type="NCBI Taxonomy" id="2152717"/>
    <lineage>
        <taxon>Bacteria</taxon>
        <taxon>Pseudomonadati</taxon>
        <taxon>Bacteroidota</taxon>
        <taxon>Sphingobacteriia</taxon>
        <taxon>Sphingobacteriales</taxon>
        <taxon>Sphingobacteriaceae</taxon>
        <taxon>Sphingobacterium</taxon>
    </lineage>
</organism>
<dbReference type="InterPro" id="IPR032527">
    <property type="entry name" value="DUF4959"/>
</dbReference>